<proteinExistence type="predicted"/>
<feature type="transmembrane region" description="Helical" evidence="2">
    <location>
        <begin position="60"/>
        <end position="78"/>
    </location>
</feature>
<keyword evidence="2" id="KW-0812">Transmembrane</keyword>
<gene>
    <name evidence="3" type="ORF">LPJ61_005701</name>
</gene>
<accession>A0A9W7Y0X9</accession>
<feature type="region of interest" description="Disordered" evidence="1">
    <location>
        <begin position="1"/>
        <end position="21"/>
    </location>
</feature>
<evidence type="ECO:0000256" key="2">
    <source>
        <dbReference type="SAM" id="Phobius"/>
    </source>
</evidence>
<dbReference type="EMBL" id="JANBOI010002075">
    <property type="protein sequence ID" value="KAJ1724801.1"/>
    <property type="molecule type" value="Genomic_DNA"/>
</dbReference>
<organism evidence="3 4">
    <name type="scientific">Coemansia biformis</name>
    <dbReference type="NCBI Taxonomy" id="1286918"/>
    <lineage>
        <taxon>Eukaryota</taxon>
        <taxon>Fungi</taxon>
        <taxon>Fungi incertae sedis</taxon>
        <taxon>Zoopagomycota</taxon>
        <taxon>Kickxellomycotina</taxon>
        <taxon>Kickxellomycetes</taxon>
        <taxon>Kickxellales</taxon>
        <taxon>Kickxellaceae</taxon>
        <taxon>Coemansia</taxon>
    </lineage>
</organism>
<keyword evidence="2" id="KW-1133">Transmembrane helix</keyword>
<dbReference type="Proteomes" id="UP001143981">
    <property type="component" value="Unassembled WGS sequence"/>
</dbReference>
<evidence type="ECO:0000256" key="1">
    <source>
        <dbReference type="SAM" id="MobiDB-lite"/>
    </source>
</evidence>
<reference evidence="3" key="1">
    <citation type="submission" date="2022-07" db="EMBL/GenBank/DDBJ databases">
        <title>Phylogenomic reconstructions and comparative analyses of Kickxellomycotina fungi.</title>
        <authorList>
            <person name="Reynolds N.K."/>
            <person name="Stajich J.E."/>
            <person name="Barry K."/>
            <person name="Grigoriev I.V."/>
            <person name="Crous P."/>
            <person name="Smith M.E."/>
        </authorList>
    </citation>
    <scope>NUCLEOTIDE SEQUENCE</scope>
    <source>
        <strain evidence="3">BCRC 34381</strain>
    </source>
</reference>
<dbReference type="AlphaFoldDB" id="A0A9W7Y0X9"/>
<name>A0A9W7Y0X9_9FUNG</name>
<dbReference type="OrthoDB" id="1277691at2759"/>
<feature type="transmembrane region" description="Helical" evidence="2">
    <location>
        <begin position="33"/>
        <end position="54"/>
    </location>
</feature>
<keyword evidence="4" id="KW-1185">Reference proteome</keyword>
<feature type="transmembrane region" description="Helical" evidence="2">
    <location>
        <begin position="90"/>
        <end position="113"/>
    </location>
</feature>
<feature type="transmembrane region" description="Helical" evidence="2">
    <location>
        <begin position="145"/>
        <end position="169"/>
    </location>
</feature>
<comment type="caution">
    <text evidence="3">The sequence shown here is derived from an EMBL/GenBank/DDBJ whole genome shotgun (WGS) entry which is preliminary data.</text>
</comment>
<evidence type="ECO:0000313" key="4">
    <source>
        <dbReference type="Proteomes" id="UP001143981"/>
    </source>
</evidence>
<keyword evidence="2" id="KW-0472">Membrane</keyword>
<protein>
    <submittedName>
        <fullName evidence="3">Uncharacterized protein</fullName>
    </submittedName>
</protein>
<feature type="transmembrane region" description="Helical" evidence="2">
    <location>
        <begin position="119"/>
        <end position="138"/>
    </location>
</feature>
<sequence length="190" mass="20325">MMRATPPEKSTPLGSFSQTAQLTPRSQRQIVDVYLMLASTAASAVGGHVAAERLPFAEDWGLLVALGVIVFAPAMLQMQATEQNLSQRRIIMWGVGWVLGFLMHSTVAPLMHYGQADSVYMVLGISITMFASFAVAVMTSSRSQVIYATGAAVFALSSLGWIGLLGFIFPSRILWDTSLLVGLAVPGVST</sequence>
<feature type="non-terminal residue" evidence="3">
    <location>
        <position position="190"/>
    </location>
</feature>
<feature type="compositionally biased region" description="Polar residues" evidence="1">
    <location>
        <begin position="12"/>
        <end position="21"/>
    </location>
</feature>
<evidence type="ECO:0000313" key="3">
    <source>
        <dbReference type="EMBL" id="KAJ1724801.1"/>
    </source>
</evidence>